<sequence>MICNGQPITFTEVFFVRNSLGSLLTQ</sequence>
<evidence type="ECO:0000313" key="1">
    <source>
        <dbReference type="EMBL" id="JAH01951.1"/>
    </source>
</evidence>
<dbReference type="AlphaFoldDB" id="A0A0E9PBA6"/>
<dbReference type="EMBL" id="GBXM01106626">
    <property type="protein sequence ID" value="JAH01951.1"/>
    <property type="molecule type" value="Transcribed_RNA"/>
</dbReference>
<accession>A0A0E9PBA6</accession>
<name>A0A0E9PBA6_ANGAN</name>
<proteinExistence type="predicted"/>
<organism evidence="1">
    <name type="scientific">Anguilla anguilla</name>
    <name type="common">European freshwater eel</name>
    <name type="synonym">Muraena anguilla</name>
    <dbReference type="NCBI Taxonomy" id="7936"/>
    <lineage>
        <taxon>Eukaryota</taxon>
        <taxon>Metazoa</taxon>
        <taxon>Chordata</taxon>
        <taxon>Craniata</taxon>
        <taxon>Vertebrata</taxon>
        <taxon>Euteleostomi</taxon>
        <taxon>Actinopterygii</taxon>
        <taxon>Neopterygii</taxon>
        <taxon>Teleostei</taxon>
        <taxon>Anguilliformes</taxon>
        <taxon>Anguillidae</taxon>
        <taxon>Anguilla</taxon>
    </lineage>
</organism>
<reference evidence="1" key="1">
    <citation type="submission" date="2014-11" db="EMBL/GenBank/DDBJ databases">
        <authorList>
            <person name="Amaro Gonzalez C."/>
        </authorList>
    </citation>
    <scope>NUCLEOTIDE SEQUENCE</scope>
</reference>
<protein>
    <submittedName>
        <fullName evidence="1">Uncharacterized protein</fullName>
    </submittedName>
</protein>
<reference evidence="1" key="2">
    <citation type="journal article" date="2015" name="Fish Shellfish Immunol.">
        <title>Early steps in the European eel (Anguilla anguilla)-Vibrio vulnificus interaction in the gills: Role of the RtxA13 toxin.</title>
        <authorList>
            <person name="Callol A."/>
            <person name="Pajuelo D."/>
            <person name="Ebbesson L."/>
            <person name="Teles M."/>
            <person name="MacKenzie S."/>
            <person name="Amaro C."/>
        </authorList>
    </citation>
    <scope>NUCLEOTIDE SEQUENCE</scope>
</reference>